<name>U5QJN4_GLOK1</name>
<keyword evidence="11" id="KW-1185">Reference proteome</keyword>
<dbReference type="PANTHER" id="PTHR11741">
    <property type="entry name" value="ELONGATION FACTOR TS"/>
    <property type="match status" value="1"/>
</dbReference>
<dbReference type="NCBIfam" id="TIGR00116">
    <property type="entry name" value="tsf"/>
    <property type="match status" value="1"/>
</dbReference>
<dbReference type="Gene3D" id="1.10.286.20">
    <property type="match status" value="1"/>
</dbReference>
<evidence type="ECO:0000256" key="3">
    <source>
        <dbReference type="ARBA" id="ARBA00022768"/>
    </source>
</evidence>
<dbReference type="HAMAP" id="MF_00050">
    <property type="entry name" value="EF_Ts"/>
    <property type="match status" value="1"/>
</dbReference>
<dbReference type="PATRIC" id="fig|1183438.3.peg.2853"/>
<evidence type="ECO:0000259" key="9">
    <source>
        <dbReference type="Pfam" id="PF00889"/>
    </source>
</evidence>
<proteinExistence type="inferred from homology"/>
<comment type="function">
    <text evidence="5 6 7">Associates with the EF-Tu.GDP complex and induces the exchange of GDP to GTP. It remains bound to the aminoacyl-tRNA.EF-Tu.GTP complex up to the GTP hydrolysis stage on the ribosome.</text>
</comment>
<evidence type="ECO:0000256" key="4">
    <source>
        <dbReference type="ARBA" id="ARBA00022917"/>
    </source>
</evidence>
<comment type="subcellular location">
    <subcellularLocation>
        <location evidence="6 8">Cytoplasm</location>
    </subcellularLocation>
</comment>
<dbReference type="GO" id="GO:0003746">
    <property type="term" value="F:translation elongation factor activity"/>
    <property type="evidence" value="ECO:0007669"/>
    <property type="project" value="UniProtKB-UniRule"/>
</dbReference>
<feature type="domain" description="Translation elongation factor EFTs/EF1B dimerisation" evidence="9">
    <location>
        <begin position="55"/>
        <end position="199"/>
    </location>
</feature>
<dbReference type="HOGENOM" id="CLU_047155_1_1_3"/>
<evidence type="ECO:0000256" key="7">
    <source>
        <dbReference type="RuleBase" id="RU000642"/>
    </source>
</evidence>
<dbReference type="PROSITE" id="PS01126">
    <property type="entry name" value="EF_TS_1"/>
    <property type="match status" value="1"/>
</dbReference>
<dbReference type="AlphaFoldDB" id="U5QJN4"/>
<dbReference type="FunFam" id="1.10.8.10:FF:000001">
    <property type="entry name" value="Elongation factor Ts"/>
    <property type="match status" value="1"/>
</dbReference>
<dbReference type="SUPFAM" id="SSF46934">
    <property type="entry name" value="UBA-like"/>
    <property type="match status" value="1"/>
</dbReference>
<protein>
    <recommendedName>
        <fullName evidence="2 6">Elongation factor Ts</fullName>
        <shortName evidence="6">EF-Ts</shortName>
    </recommendedName>
</protein>
<dbReference type="Pfam" id="PF00889">
    <property type="entry name" value="EF_TS"/>
    <property type="match status" value="1"/>
</dbReference>
<dbReference type="PANTHER" id="PTHR11741:SF0">
    <property type="entry name" value="ELONGATION FACTOR TS, MITOCHONDRIAL"/>
    <property type="match status" value="1"/>
</dbReference>
<dbReference type="CDD" id="cd14275">
    <property type="entry name" value="UBA_EF-Ts"/>
    <property type="match status" value="1"/>
</dbReference>
<keyword evidence="4 6" id="KW-0648">Protein biosynthesis</keyword>
<reference evidence="10 11" key="1">
    <citation type="journal article" date="2013" name="PLoS ONE">
        <title>Cultivation and Complete Genome Sequencing of Gloeobacter kilaueensis sp. nov., from a Lava Cave in Kilauea Caldera, Hawai'i.</title>
        <authorList>
            <person name="Saw J.H."/>
            <person name="Schatz M."/>
            <person name="Brown M.V."/>
            <person name="Kunkel D.D."/>
            <person name="Foster J.S."/>
            <person name="Shick H."/>
            <person name="Christensen S."/>
            <person name="Hou S."/>
            <person name="Wan X."/>
            <person name="Donachie S.P."/>
        </authorList>
    </citation>
    <scope>NUCLEOTIDE SEQUENCE [LARGE SCALE GENOMIC DNA]</scope>
    <source>
        <strain evidence="11">JS</strain>
    </source>
</reference>
<dbReference type="STRING" id="1183438.GKIL_2895"/>
<dbReference type="PROSITE" id="PS01127">
    <property type="entry name" value="EF_TS_2"/>
    <property type="match status" value="1"/>
</dbReference>
<dbReference type="EMBL" id="CP003587">
    <property type="protein sequence ID" value="AGY59141.1"/>
    <property type="molecule type" value="Genomic_DNA"/>
</dbReference>
<gene>
    <name evidence="6 10" type="primary">tsf</name>
    <name evidence="10" type="ORF">GKIL_2895</name>
</gene>
<dbReference type="InterPro" id="IPR001816">
    <property type="entry name" value="Transl_elong_EFTs/EF1B"/>
</dbReference>
<keyword evidence="6" id="KW-0963">Cytoplasm</keyword>
<sequence length="220" mass="24015">MAEVTAQQVKELRDKTGVGINDCKKALVESDGDTDKAIEFLRKKGIMKAGKVKDKVATEGLVGSYIHTGGRIGVLVEVNCQTDFVAKGEEFQQLVKDIAMQIAASPNVEYVAASDVSDEVKAQELALELQREDLASKPEKIRSQIAQGRVDKLIKERALLEQPFIKDQSISVGELVDQKIAKIGENIKVRRFARFVLGEGLEKDQKSFAEEVAAQTGGLG</sequence>
<dbReference type="Gene3D" id="3.30.479.20">
    <property type="entry name" value="Elongation factor Ts, dimerisation domain"/>
    <property type="match status" value="1"/>
</dbReference>
<evidence type="ECO:0000256" key="2">
    <source>
        <dbReference type="ARBA" id="ARBA00016956"/>
    </source>
</evidence>
<evidence type="ECO:0000256" key="8">
    <source>
        <dbReference type="RuleBase" id="RU000643"/>
    </source>
</evidence>
<dbReference type="InterPro" id="IPR014039">
    <property type="entry name" value="Transl_elong_EFTs/EF1B_dimer"/>
</dbReference>
<dbReference type="KEGG" id="glj:GKIL_2895"/>
<evidence type="ECO:0000256" key="6">
    <source>
        <dbReference type="HAMAP-Rule" id="MF_00050"/>
    </source>
</evidence>
<evidence type="ECO:0000256" key="5">
    <source>
        <dbReference type="ARBA" id="ARBA00025453"/>
    </source>
</evidence>
<evidence type="ECO:0000313" key="10">
    <source>
        <dbReference type="EMBL" id="AGY59141.1"/>
    </source>
</evidence>
<dbReference type="OrthoDB" id="9808348at2"/>
<dbReference type="InterPro" id="IPR036402">
    <property type="entry name" value="EF-Ts_dimer_sf"/>
</dbReference>
<evidence type="ECO:0000256" key="1">
    <source>
        <dbReference type="ARBA" id="ARBA00005532"/>
    </source>
</evidence>
<dbReference type="Proteomes" id="UP000017396">
    <property type="component" value="Chromosome"/>
</dbReference>
<dbReference type="eggNOG" id="COG0264">
    <property type="taxonomic scope" value="Bacteria"/>
</dbReference>
<dbReference type="InterPro" id="IPR009060">
    <property type="entry name" value="UBA-like_sf"/>
</dbReference>
<comment type="similarity">
    <text evidence="1 6 7">Belongs to the EF-Ts family.</text>
</comment>
<feature type="region of interest" description="Involved in Mg(2+) ion dislocation from EF-Tu" evidence="6">
    <location>
        <begin position="82"/>
        <end position="85"/>
    </location>
</feature>
<dbReference type="RefSeq" id="WP_023174370.1">
    <property type="nucleotide sequence ID" value="NC_022600.1"/>
</dbReference>
<dbReference type="GO" id="GO:0005737">
    <property type="term" value="C:cytoplasm"/>
    <property type="evidence" value="ECO:0007669"/>
    <property type="project" value="UniProtKB-SubCell"/>
</dbReference>
<organism evidence="10 11">
    <name type="scientific">Gloeobacter kilaueensis (strain ATCC BAA-2537 / CCAP 1431/1 / ULC 316 / JS1)</name>
    <dbReference type="NCBI Taxonomy" id="1183438"/>
    <lineage>
        <taxon>Bacteria</taxon>
        <taxon>Bacillati</taxon>
        <taxon>Cyanobacteriota</taxon>
        <taxon>Cyanophyceae</taxon>
        <taxon>Gloeobacterales</taxon>
        <taxon>Gloeobacteraceae</taxon>
        <taxon>Gloeobacter</taxon>
    </lineage>
</organism>
<evidence type="ECO:0000313" key="11">
    <source>
        <dbReference type="Proteomes" id="UP000017396"/>
    </source>
</evidence>
<dbReference type="Gene3D" id="1.10.8.10">
    <property type="entry name" value="DNA helicase RuvA subunit, C-terminal domain"/>
    <property type="match status" value="1"/>
</dbReference>
<keyword evidence="3 6" id="KW-0251">Elongation factor</keyword>
<dbReference type="SUPFAM" id="SSF54713">
    <property type="entry name" value="Elongation factor Ts (EF-Ts), dimerisation domain"/>
    <property type="match status" value="1"/>
</dbReference>
<accession>U5QJN4</accession>
<dbReference type="InterPro" id="IPR018101">
    <property type="entry name" value="Transl_elong_Ts_CS"/>
</dbReference>